<dbReference type="AlphaFoldDB" id="A0A427AAU2"/>
<organism evidence="1 2">
    <name type="scientific">Ensete ventricosum</name>
    <name type="common">Abyssinian banana</name>
    <name type="synonym">Musa ensete</name>
    <dbReference type="NCBI Taxonomy" id="4639"/>
    <lineage>
        <taxon>Eukaryota</taxon>
        <taxon>Viridiplantae</taxon>
        <taxon>Streptophyta</taxon>
        <taxon>Embryophyta</taxon>
        <taxon>Tracheophyta</taxon>
        <taxon>Spermatophyta</taxon>
        <taxon>Magnoliopsida</taxon>
        <taxon>Liliopsida</taxon>
        <taxon>Zingiberales</taxon>
        <taxon>Musaceae</taxon>
        <taxon>Ensete</taxon>
    </lineage>
</organism>
<accession>A0A427AAU2</accession>
<protein>
    <submittedName>
        <fullName evidence="1">Uncharacterized protein</fullName>
    </submittedName>
</protein>
<reference evidence="1 2" key="1">
    <citation type="journal article" date="2014" name="Agronomy (Basel)">
        <title>A Draft Genome Sequence for Ensete ventricosum, the Drought-Tolerant Tree Against Hunger.</title>
        <authorList>
            <person name="Harrison J."/>
            <person name="Moore K.A."/>
            <person name="Paszkiewicz K."/>
            <person name="Jones T."/>
            <person name="Grant M."/>
            <person name="Ambacheew D."/>
            <person name="Muzemil S."/>
            <person name="Studholme D.J."/>
        </authorList>
    </citation>
    <scope>NUCLEOTIDE SEQUENCE [LARGE SCALE GENOMIC DNA]</scope>
</reference>
<gene>
    <name evidence="1" type="ORF">B296_00006503</name>
</gene>
<comment type="caution">
    <text evidence="1">The sequence shown here is derived from an EMBL/GenBank/DDBJ whole genome shotgun (WGS) entry which is preliminary data.</text>
</comment>
<evidence type="ECO:0000313" key="2">
    <source>
        <dbReference type="Proteomes" id="UP000287651"/>
    </source>
</evidence>
<dbReference type="Proteomes" id="UP000287651">
    <property type="component" value="Unassembled WGS sequence"/>
</dbReference>
<proteinExistence type="predicted"/>
<dbReference type="EMBL" id="AMZH03003122">
    <property type="protein sequence ID" value="RRT73340.1"/>
    <property type="molecule type" value="Genomic_DNA"/>
</dbReference>
<sequence length="94" mass="10736">MSSNPTHHFRRSHRCALPHLFPSSPATPNKRSFFEPTCSPVRDSDLPRRAFKPFRGVLDEKSTICVPPLRPHPHPPPPPVWSYRGDLDLDVLFS</sequence>
<evidence type="ECO:0000313" key="1">
    <source>
        <dbReference type="EMBL" id="RRT73340.1"/>
    </source>
</evidence>
<name>A0A427AAU2_ENSVE</name>